<dbReference type="Proteomes" id="UP000183988">
    <property type="component" value="Unassembled WGS sequence"/>
</dbReference>
<feature type="transmembrane region" description="Helical" evidence="1">
    <location>
        <begin position="7"/>
        <end position="29"/>
    </location>
</feature>
<name>A0A1M5LPW4_9BACI</name>
<evidence type="ECO:0000313" key="3">
    <source>
        <dbReference type="Proteomes" id="UP000183988"/>
    </source>
</evidence>
<sequence>MKGNLRGPLITSLVILFLIPLFFLIISMITSDWRYVLFSVPPALFAGLTGLMVTVNERKNLKDND</sequence>
<dbReference type="RefSeq" id="WP_072891686.1">
    <property type="nucleotide sequence ID" value="NZ_FQVW01000049.1"/>
</dbReference>
<keyword evidence="3" id="KW-1185">Reference proteome</keyword>
<evidence type="ECO:0000313" key="2">
    <source>
        <dbReference type="EMBL" id="SHG67144.1"/>
    </source>
</evidence>
<accession>A0A1M5LPW4</accession>
<organism evidence="2 3">
    <name type="scientific">Ornithinibacillus halophilus</name>
    <dbReference type="NCBI Taxonomy" id="930117"/>
    <lineage>
        <taxon>Bacteria</taxon>
        <taxon>Bacillati</taxon>
        <taxon>Bacillota</taxon>
        <taxon>Bacilli</taxon>
        <taxon>Bacillales</taxon>
        <taxon>Bacillaceae</taxon>
        <taxon>Ornithinibacillus</taxon>
    </lineage>
</organism>
<dbReference type="AlphaFoldDB" id="A0A1M5LPW4"/>
<keyword evidence="1" id="KW-1133">Transmembrane helix</keyword>
<dbReference type="EMBL" id="FQVW01000049">
    <property type="protein sequence ID" value="SHG67144.1"/>
    <property type="molecule type" value="Genomic_DNA"/>
</dbReference>
<reference evidence="2 3" key="1">
    <citation type="submission" date="2016-11" db="EMBL/GenBank/DDBJ databases">
        <authorList>
            <person name="Jaros S."/>
            <person name="Januszkiewicz K."/>
            <person name="Wedrychowicz H."/>
        </authorList>
    </citation>
    <scope>NUCLEOTIDE SEQUENCE [LARGE SCALE GENOMIC DNA]</scope>
    <source>
        <strain evidence="2 3">IBRC-M 10683</strain>
    </source>
</reference>
<gene>
    <name evidence="2" type="ORF">SAMN05216225_104917</name>
</gene>
<dbReference type="OrthoDB" id="2897504at2"/>
<keyword evidence="1" id="KW-0812">Transmembrane</keyword>
<dbReference type="STRING" id="930117.SAMN05216225_104917"/>
<keyword evidence="1" id="KW-0472">Membrane</keyword>
<evidence type="ECO:0000256" key="1">
    <source>
        <dbReference type="SAM" id="Phobius"/>
    </source>
</evidence>
<feature type="transmembrane region" description="Helical" evidence="1">
    <location>
        <begin position="35"/>
        <end position="55"/>
    </location>
</feature>
<proteinExistence type="predicted"/>
<protein>
    <submittedName>
        <fullName evidence="2">Uncharacterized protein</fullName>
    </submittedName>
</protein>